<dbReference type="EMBL" id="BONH01000045">
    <property type="protein sequence ID" value="GIG01964.1"/>
    <property type="molecule type" value="Genomic_DNA"/>
</dbReference>
<dbReference type="Proteomes" id="UP000659904">
    <property type="component" value="Unassembled WGS sequence"/>
</dbReference>
<accession>A0A8J3KNP1</accession>
<protein>
    <recommendedName>
        <fullName evidence="1">DUF4240 domain-containing protein</fullName>
    </recommendedName>
</protein>
<keyword evidence="3" id="KW-1185">Reference proteome</keyword>
<evidence type="ECO:0000259" key="1">
    <source>
        <dbReference type="Pfam" id="PF14024"/>
    </source>
</evidence>
<gene>
    <name evidence="2" type="ORF">Cci01nite_70570</name>
</gene>
<organism evidence="2 3">
    <name type="scientific">Catellatospora citrea</name>
    <dbReference type="NCBI Taxonomy" id="53366"/>
    <lineage>
        <taxon>Bacteria</taxon>
        <taxon>Bacillati</taxon>
        <taxon>Actinomycetota</taxon>
        <taxon>Actinomycetes</taxon>
        <taxon>Micromonosporales</taxon>
        <taxon>Micromonosporaceae</taxon>
        <taxon>Catellatospora</taxon>
    </lineage>
</organism>
<feature type="domain" description="DUF4240" evidence="1">
    <location>
        <begin position="21"/>
        <end position="140"/>
    </location>
</feature>
<evidence type="ECO:0000313" key="2">
    <source>
        <dbReference type="EMBL" id="GIG01964.1"/>
    </source>
</evidence>
<comment type="caution">
    <text evidence="2">The sequence shown here is derived from an EMBL/GenBank/DDBJ whole genome shotgun (WGS) entry which is preliminary data.</text>
</comment>
<proteinExistence type="predicted"/>
<dbReference type="Pfam" id="PF14024">
    <property type="entry name" value="DUF4240"/>
    <property type="match status" value="1"/>
</dbReference>
<evidence type="ECO:0000313" key="3">
    <source>
        <dbReference type="Proteomes" id="UP000659904"/>
    </source>
</evidence>
<reference evidence="2 3" key="1">
    <citation type="submission" date="2021-01" db="EMBL/GenBank/DDBJ databases">
        <title>Whole genome shotgun sequence of Catellatospora citrea NBRC 14495.</title>
        <authorList>
            <person name="Komaki H."/>
            <person name="Tamura T."/>
        </authorList>
    </citation>
    <scope>NUCLEOTIDE SEQUENCE [LARGE SCALE GENOMIC DNA]</scope>
    <source>
        <strain evidence="2 3">NBRC 14495</strain>
    </source>
</reference>
<sequence length="338" mass="37616">MFGVRDAPYIVAMLGFTRRTMSEQDFWALVDVMGGRTDHEAVARLRDALSALRSKDVVAFHRRFVERLHELDREVLAEQPVRWVDDPSDSLPLSDDSFLYLRAGIVAMGRATYESVLTDPTVLARGRWDECEELLYLADEVTGTDIETALSFETGSNTRHWSVHTEPEREPWDQGLRPVAVGFRDMSAPIHCYRLDAEGHESPMTVFPPPRWLDAELDHRLTLSLARSVALQGGLPPDLGCEHVRVHVDIGESWRLHPEVSAPRRDEDDIVDGPIVEAWVGAPAGVVRSWSSAEREEALGALAALALLAVLPADHAARAELQALYELGGHRLPANEQG</sequence>
<dbReference type="InterPro" id="IPR025334">
    <property type="entry name" value="DUF4240"/>
</dbReference>
<dbReference type="AlphaFoldDB" id="A0A8J3KNP1"/>
<name>A0A8J3KNP1_9ACTN</name>